<dbReference type="KEGG" id="halx:M0R89_21560"/>
<evidence type="ECO:0000256" key="1">
    <source>
        <dbReference type="SAM" id="MobiDB-lite"/>
    </source>
</evidence>
<sequence>MNEDGGKSNRRRVLLAAAAVGTLGGAAFWSWRERAPLARSYRRWKRSSQSDRDRQGPNPERNPGTDPV</sequence>
<keyword evidence="2" id="KW-0472">Membrane</keyword>
<keyword evidence="4" id="KW-1185">Reference proteome</keyword>
<feature type="region of interest" description="Disordered" evidence="1">
    <location>
        <begin position="39"/>
        <end position="68"/>
    </location>
</feature>
<organism evidence="3 4">
    <name type="scientific">Halorussus limi</name>
    <dbReference type="NCBI Taxonomy" id="2938695"/>
    <lineage>
        <taxon>Archaea</taxon>
        <taxon>Methanobacteriati</taxon>
        <taxon>Methanobacteriota</taxon>
        <taxon>Stenosarchaea group</taxon>
        <taxon>Halobacteria</taxon>
        <taxon>Halobacteriales</taxon>
        <taxon>Haladaptataceae</taxon>
        <taxon>Halorussus</taxon>
    </lineage>
</organism>
<protein>
    <submittedName>
        <fullName evidence="3">Uncharacterized protein</fullName>
    </submittedName>
</protein>
<feature type="transmembrane region" description="Helical" evidence="2">
    <location>
        <begin position="12"/>
        <end position="31"/>
    </location>
</feature>
<evidence type="ECO:0000313" key="4">
    <source>
        <dbReference type="Proteomes" id="UP000830729"/>
    </source>
</evidence>
<dbReference type="RefSeq" id="WP_248652814.1">
    <property type="nucleotide sequence ID" value="NZ_CP096661.1"/>
</dbReference>
<gene>
    <name evidence="3" type="ORF">M0R89_21560</name>
</gene>
<keyword evidence="2" id="KW-1133">Transmembrane helix</keyword>
<geneLocation type="plasmid" evidence="3 4">
    <name>unnamed2</name>
</geneLocation>
<reference evidence="3 4" key="1">
    <citation type="submission" date="2022-04" db="EMBL/GenBank/DDBJ databases">
        <title>Diverse halophilic archaea isolated from saline environments.</title>
        <authorList>
            <person name="Cui H.-L."/>
        </authorList>
    </citation>
    <scope>NUCLEOTIDE SEQUENCE [LARGE SCALE GENOMIC DNA]</scope>
    <source>
        <strain evidence="3 4">XZYJT49</strain>
        <plasmid evidence="3 4">unnamed2</plasmid>
    </source>
</reference>
<dbReference type="AlphaFoldDB" id="A0A8U0I1L6"/>
<proteinExistence type="predicted"/>
<name>A0A8U0I1L6_9EURY</name>
<dbReference type="EMBL" id="CP096661">
    <property type="protein sequence ID" value="UPV76781.1"/>
    <property type="molecule type" value="Genomic_DNA"/>
</dbReference>
<evidence type="ECO:0000256" key="2">
    <source>
        <dbReference type="SAM" id="Phobius"/>
    </source>
</evidence>
<evidence type="ECO:0000313" key="3">
    <source>
        <dbReference type="EMBL" id="UPV76781.1"/>
    </source>
</evidence>
<dbReference type="PROSITE" id="PS51318">
    <property type="entry name" value="TAT"/>
    <property type="match status" value="1"/>
</dbReference>
<dbReference type="Proteomes" id="UP000830729">
    <property type="component" value="Plasmid unnamed2"/>
</dbReference>
<accession>A0A8U0I1L6</accession>
<dbReference type="InterPro" id="IPR006311">
    <property type="entry name" value="TAT_signal"/>
</dbReference>
<keyword evidence="2" id="KW-0812">Transmembrane</keyword>
<keyword evidence="3" id="KW-0614">Plasmid</keyword>
<dbReference type="GeneID" id="72187845"/>